<accession>A0A1J4SJU7</accession>
<evidence type="ECO:0000313" key="2">
    <source>
        <dbReference type="EMBL" id="OIN98533.1"/>
    </source>
</evidence>
<dbReference type="EMBL" id="MNUO01000011">
    <property type="protein sequence ID" value="OIN98533.1"/>
    <property type="molecule type" value="Genomic_DNA"/>
</dbReference>
<dbReference type="Proteomes" id="UP000182278">
    <property type="component" value="Unassembled WGS sequence"/>
</dbReference>
<gene>
    <name evidence="2" type="ORF">AUJ66_00825</name>
</gene>
<dbReference type="Pfam" id="PF08334">
    <property type="entry name" value="T2SSG"/>
    <property type="match status" value="1"/>
</dbReference>
<proteinExistence type="predicted"/>
<organism evidence="2 3">
    <name type="scientific">Candidatus Desantisbacteria bacterium CG1_02_38_46</name>
    <dbReference type="NCBI Taxonomy" id="1817893"/>
    <lineage>
        <taxon>Bacteria</taxon>
        <taxon>Candidatus Desantisiibacteriota</taxon>
    </lineage>
</organism>
<evidence type="ECO:0000259" key="1">
    <source>
        <dbReference type="Pfam" id="PF08334"/>
    </source>
</evidence>
<dbReference type="InterPro" id="IPR013545">
    <property type="entry name" value="T2SS_protein-GspG_C"/>
</dbReference>
<dbReference type="Gene3D" id="3.30.700.10">
    <property type="entry name" value="Glycoprotein, Type 4 Pilin"/>
    <property type="match status" value="1"/>
</dbReference>
<dbReference type="InterPro" id="IPR045584">
    <property type="entry name" value="Pilin-like"/>
</dbReference>
<sequence>MITVNIVGILSAIAMHSSLTYLGRAREKLTKENLRAFRQAINMYNLDTGHYPSKIVDGVYCTVGERGGGTTIFSEGYKYLKKIPHNQMPGEDDVYFSNWVTQFETATTAYYNAAFSQKWDGWFYYYKNEDGEEIGLLVVPRSGNDLEGNPYSGW</sequence>
<comment type="caution">
    <text evidence="2">The sequence shown here is derived from an EMBL/GenBank/DDBJ whole genome shotgun (WGS) entry which is preliminary data.</text>
</comment>
<dbReference type="AlphaFoldDB" id="A0A1J4SJU7"/>
<protein>
    <recommendedName>
        <fullName evidence="1">Type II secretion system protein GspG C-terminal domain-containing protein</fullName>
    </recommendedName>
</protein>
<dbReference type="STRING" id="1817893.AUJ66_00825"/>
<reference evidence="2 3" key="1">
    <citation type="journal article" date="2016" name="Environ. Microbiol.">
        <title>Genomic resolution of a cold subsurface aquifer community provides metabolic insights for novel microbes adapted to high CO concentrations.</title>
        <authorList>
            <person name="Probst A.J."/>
            <person name="Castelle C.J."/>
            <person name="Singh A."/>
            <person name="Brown C.T."/>
            <person name="Anantharaman K."/>
            <person name="Sharon I."/>
            <person name="Hug L.A."/>
            <person name="Burstein D."/>
            <person name="Emerson J.B."/>
            <person name="Thomas B.C."/>
            <person name="Banfield J.F."/>
        </authorList>
    </citation>
    <scope>NUCLEOTIDE SEQUENCE [LARGE SCALE GENOMIC DNA]</scope>
    <source>
        <strain evidence="2">CG1_02_38_46</strain>
    </source>
</reference>
<feature type="domain" description="Type II secretion system protein GspG C-terminal" evidence="1">
    <location>
        <begin position="20"/>
        <end position="54"/>
    </location>
</feature>
<evidence type="ECO:0000313" key="3">
    <source>
        <dbReference type="Proteomes" id="UP000182278"/>
    </source>
</evidence>
<name>A0A1J4SJU7_9BACT</name>
<dbReference type="SUPFAM" id="SSF54523">
    <property type="entry name" value="Pili subunits"/>
    <property type="match status" value="1"/>
</dbReference>